<sequence>MRVPTVLVDRTNKTKREHKLRLNKYLDPSFAAFRNYPKHLVLLFAFLAVFPCISVFSHYVLESLIAANLNISTWNREDVNRKVDEFGRVGSEGGGSGLKKLNWKEKIRMCWV</sequence>
<gene>
    <name evidence="2" type="ORF">H5410_003836</name>
</gene>
<keyword evidence="3" id="KW-1185">Reference proteome</keyword>
<name>A0A9J6B6S0_SOLCO</name>
<keyword evidence="1" id="KW-1133">Transmembrane helix</keyword>
<evidence type="ECO:0000313" key="2">
    <source>
        <dbReference type="EMBL" id="KAG5632119.1"/>
    </source>
</evidence>
<keyword evidence="1" id="KW-0472">Membrane</keyword>
<evidence type="ECO:0000313" key="3">
    <source>
        <dbReference type="Proteomes" id="UP000824120"/>
    </source>
</evidence>
<protein>
    <submittedName>
        <fullName evidence="2">Uncharacterized protein</fullName>
    </submittedName>
</protein>
<evidence type="ECO:0000256" key="1">
    <source>
        <dbReference type="SAM" id="Phobius"/>
    </source>
</evidence>
<organism evidence="2 3">
    <name type="scientific">Solanum commersonii</name>
    <name type="common">Commerson's wild potato</name>
    <name type="synonym">Commerson's nightshade</name>
    <dbReference type="NCBI Taxonomy" id="4109"/>
    <lineage>
        <taxon>Eukaryota</taxon>
        <taxon>Viridiplantae</taxon>
        <taxon>Streptophyta</taxon>
        <taxon>Embryophyta</taxon>
        <taxon>Tracheophyta</taxon>
        <taxon>Spermatophyta</taxon>
        <taxon>Magnoliopsida</taxon>
        <taxon>eudicotyledons</taxon>
        <taxon>Gunneridae</taxon>
        <taxon>Pentapetalae</taxon>
        <taxon>asterids</taxon>
        <taxon>lamiids</taxon>
        <taxon>Solanales</taxon>
        <taxon>Solanaceae</taxon>
        <taxon>Solanoideae</taxon>
        <taxon>Solaneae</taxon>
        <taxon>Solanum</taxon>
    </lineage>
</organism>
<accession>A0A9J6B6S0</accession>
<dbReference type="Proteomes" id="UP000824120">
    <property type="component" value="Chromosome 1"/>
</dbReference>
<dbReference type="AlphaFoldDB" id="A0A9J6B6S0"/>
<dbReference type="EMBL" id="JACXVP010000001">
    <property type="protein sequence ID" value="KAG5632119.1"/>
    <property type="molecule type" value="Genomic_DNA"/>
</dbReference>
<reference evidence="2 3" key="1">
    <citation type="submission" date="2020-09" db="EMBL/GenBank/DDBJ databases">
        <title>De no assembly of potato wild relative species, Solanum commersonii.</title>
        <authorList>
            <person name="Cho K."/>
        </authorList>
    </citation>
    <scope>NUCLEOTIDE SEQUENCE [LARGE SCALE GENOMIC DNA]</scope>
    <source>
        <strain evidence="2">LZ3.2</strain>
        <tissue evidence="2">Leaf</tissue>
    </source>
</reference>
<proteinExistence type="predicted"/>
<keyword evidence="1" id="KW-0812">Transmembrane</keyword>
<comment type="caution">
    <text evidence="2">The sequence shown here is derived from an EMBL/GenBank/DDBJ whole genome shotgun (WGS) entry which is preliminary data.</text>
</comment>
<feature type="transmembrane region" description="Helical" evidence="1">
    <location>
        <begin position="40"/>
        <end position="61"/>
    </location>
</feature>